<feature type="non-terminal residue" evidence="1">
    <location>
        <position position="1"/>
    </location>
</feature>
<evidence type="ECO:0008006" key="3">
    <source>
        <dbReference type="Google" id="ProtNLM"/>
    </source>
</evidence>
<reference evidence="2" key="1">
    <citation type="submission" date="2017-09" db="EMBL/GenBank/DDBJ databases">
        <title>Depth-based differentiation of microbial function through sediment-hosted aquifers and enrichment of novel symbionts in the deep terrestrial subsurface.</title>
        <authorList>
            <person name="Probst A.J."/>
            <person name="Ladd B."/>
            <person name="Jarett J.K."/>
            <person name="Geller-Mcgrath D.E."/>
            <person name="Sieber C.M.K."/>
            <person name="Emerson J.B."/>
            <person name="Anantharaman K."/>
            <person name="Thomas B.C."/>
            <person name="Malmstrom R."/>
            <person name="Stieglmeier M."/>
            <person name="Klingl A."/>
            <person name="Woyke T."/>
            <person name="Ryan C.M."/>
            <person name="Banfield J.F."/>
        </authorList>
    </citation>
    <scope>NUCLEOTIDE SEQUENCE [LARGE SCALE GENOMIC DNA]</scope>
</reference>
<sequence>NESLKWFADWKYPVELINAVSAHAFGSKRTETPPKIPIDFALIACDELSGLLYAYSLMRPTGFDGMEAKSVMKKFKDKAFAAKIDRTEIKMGVDGLKLDMKEHMQKLIEVFGQMEEFKK</sequence>
<dbReference type="AlphaFoldDB" id="A0A2M7TYE1"/>
<evidence type="ECO:0000313" key="1">
    <source>
        <dbReference type="EMBL" id="PIZ62840.1"/>
    </source>
</evidence>
<gene>
    <name evidence="1" type="ORF">COY16_03455</name>
</gene>
<organism evidence="1 2">
    <name type="scientific">Candidatus Roizmanbacteria bacterium CG_4_10_14_0_2_um_filter_39_13</name>
    <dbReference type="NCBI Taxonomy" id="1974825"/>
    <lineage>
        <taxon>Bacteria</taxon>
        <taxon>Candidatus Roizmaniibacteriota</taxon>
    </lineage>
</organism>
<dbReference type="PANTHER" id="PTHR38659:SF2">
    <property type="entry name" value="HDIG DOMAIN PROTEIN"/>
    <property type="match status" value="1"/>
</dbReference>
<accession>A0A2M7TYE1</accession>
<proteinExistence type="predicted"/>
<name>A0A2M7TYE1_9BACT</name>
<dbReference type="PANTHER" id="PTHR38659">
    <property type="entry name" value="METAL-DEPENDENT PHOSPHOHYDROLASE"/>
    <property type="match status" value="1"/>
</dbReference>
<dbReference type="Proteomes" id="UP000228503">
    <property type="component" value="Unassembled WGS sequence"/>
</dbReference>
<protein>
    <recommendedName>
        <fullName evidence="3">Phosphohydrolase</fullName>
    </recommendedName>
</protein>
<comment type="caution">
    <text evidence="1">The sequence shown here is derived from an EMBL/GenBank/DDBJ whole genome shotgun (WGS) entry which is preliminary data.</text>
</comment>
<evidence type="ECO:0000313" key="2">
    <source>
        <dbReference type="Proteomes" id="UP000228503"/>
    </source>
</evidence>
<dbReference type="EMBL" id="PFOB01000043">
    <property type="protein sequence ID" value="PIZ62840.1"/>
    <property type="molecule type" value="Genomic_DNA"/>
</dbReference>